<accession>A0A5B7TRL3</accession>
<feature type="transmembrane region" description="Helical" evidence="1">
    <location>
        <begin position="30"/>
        <end position="50"/>
    </location>
</feature>
<dbReference type="EMBL" id="CP040749">
    <property type="protein sequence ID" value="QCX39589.1"/>
    <property type="molecule type" value="Genomic_DNA"/>
</dbReference>
<keyword evidence="1" id="KW-0472">Membrane</keyword>
<sequence length="254" mass="29203">MLKFGRVNSFFFILVLLVLSFELPKFLYVVLFICWLIVTCIGSFHMRWNYHVNALNSNPKTSKKQVAITFDDGPSSEFTPQVLSILKKYNSKASFFCIGNRIEKHPKLVQQIVAEGHVVGNHSYSHSNTFDFFSKNKIVDEIISTNKLIYNLIKVNCKLFRPPFGITNPAIKNAIKQTNLQVVGWNVRSLDTKIKEPKKILNRITKNLKAGDVILLHDSSKRTVVVLEQLLLFLQEHHYETVTVDELFEIEAYA</sequence>
<dbReference type="InterPro" id="IPR050248">
    <property type="entry name" value="Polysacc_deacetylase_ArnD"/>
</dbReference>
<dbReference type="Proteomes" id="UP000306229">
    <property type="component" value="Chromosome"/>
</dbReference>
<dbReference type="Pfam" id="PF01522">
    <property type="entry name" value="Polysacc_deac_1"/>
    <property type="match status" value="1"/>
</dbReference>
<evidence type="ECO:0000259" key="2">
    <source>
        <dbReference type="PROSITE" id="PS51677"/>
    </source>
</evidence>
<evidence type="ECO:0000256" key="1">
    <source>
        <dbReference type="SAM" id="Phobius"/>
    </source>
</evidence>
<evidence type="ECO:0000313" key="3">
    <source>
        <dbReference type="EMBL" id="QCX39589.1"/>
    </source>
</evidence>
<feature type="domain" description="NodB homology" evidence="2">
    <location>
        <begin position="64"/>
        <end position="242"/>
    </location>
</feature>
<proteinExistence type="predicted"/>
<dbReference type="OrthoDB" id="9812065at2"/>
<dbReference type="PANTHER" id="PTHR10587">
    <property type="entry name" value="GLYCOSYL TRANSFERASE-RELATED"/>
    <property type="match status" value="1"/>
</dbReference>
<dbReference type="InterPro" id="IPR002509">
    <property type="entry name" value="NODB_dom"/>
</dbReference>
<dbReference type="GO" id="GO:0016810">
    <property type="term" value="F:hydrolase activity, acting on carbon-nitrogen (but not peptide) bonds"/>
    <property type="evidence" value="ECO:0007669"/>
    <property type="project" value="InterPro"/>
</dbReference>
<dbReference type="InterPro" id="IPR011330">
    <property type="entry name" value="Glyco_hydro/deAcase_b/a-brl"/>
</dbReference>
<keyword evidence="4" id="KW-1185">Reference proteome</keyword>
<name>A0A5B7TRL3_9FLAO</name>
<keyword evidence="1" id="KW-1133">Transmembrane helix</keyword>
<protein>
    <submittedName>
        <fullName evidence="3">Polysaccharide deacetylase family protein</fullName>
    </submittedName>
</protein>
<dbReference type="SUPFAM" id="SSF88713">
    <property type="entry name" value="Glycoside hydrolase/deacetylase"/>
    <property type="match status" value="1"/>
</dbReference>
<dbReference type="CDD" id="cd10917">
    <property type="entry name" value="CE4_NodB_like_6s_7s"/>
    <property type="match status" value="1"/>
</dbReference>
<dbReference type="PANTHER" id="PTHR10587:SF125">
    <property type="entry name" value="POLYSACCHARIDE DEACETYLASE YHEN-RELATED"/>
    <property type="match status" value="1"/>
</dbReference>
<organism evidence="3 4">
    <name type="scientific">Aureibaculum algae</name>
    <dbReference type="NCBI Taxonomy" id="2584122"/>
    <lineage>
        <taxon>Bacteria</taxon>
        <taxon>Pseudomonadati</taxon>
        <taxon>Bacteroidota</taxon>
        <taxon>Flavobacteriia</taxon>
        <taxon>Flavobacteriales</taxon>
        <taxon>Flavobacteriaceae</taxon>
        <taxon>Aureibaculum</taxon>
    </lineage>
</organism>
<gene>
    <name evidence="3" type="ORF">FF125_14480</name>
</gene>
<dbReference type="PROSITE" id="PS51677">
    <property type="entry name" value="NODB"/>
    <property type="match status" value="1"/>
</dbReference>
<dbReference type="GO" id="GO:0005975">
    <property type="term" value="P:carbohydrate metabolic process"/>
    <property type="evidence" value="ECO:0007669"/>
    <property type="project" value="InterPro"/>
</dbReference>
<keyword evidence="1" id="KW-0812">Transmembrane</keyword>
<dbReference type="AlphaFoldDB" id="A0A5B7TRL3"/>
<dbReference type="Gene3D" id="3.20.20.370">
    <property type="entry name" value="Glycoside hydrolase/deacetylase"/>
    <property type="match status" value="1"/>
</dbReference>
<evidence type="ECO:0000313" key="4">
    <source>
        <dbReference type="Proteomes" id="UP000306229"/>
    </source>
</evidence>
<reference evidence="3 4" key="1">
    <citation type="submission" date="2019-05" db="EMBL/GenBank/DDBJ databases">
        <title>Algicella ahnfeltiae gen. nov., sp. nov., a novel marine bacterium of the family Flavobacteriaceae isolated from a red alga.</title>
        <authorList>
            <person name="Nedashkovskaya O.I."/>
            <person name="Kukhlevskiy A.D."/>
            <person name="Kim S.-G."/>
            <person name="Zhukova N.V."/>
            <person name="Mikhailov V.V."/>
        </authorList>
    </citation>
    <scope>NUCLEOTIDE SEQUENCE [LARGE SCALE GENOMIC DNA]</scope>
    <source>
        <strain evidence="3 4">10Alg115</strain>
    </source>
</reference>
<dbReference type="KEGG" id="fbe:FF125_14480"/>